<feature type="compositionally biased region" description="Acidic residues" evidence="1">
    <location>
        <begin position="59"/>
        <end position="69"/>
    </location>
</feature>
<keyword evidence="2" id="KW-0472">Membrane</keyword>
<evidence type="ECO:0000313" key="3">
    <source>
        <dbReference type="EMBL" id="MFM9414156.1"/>
    </source>
</evidence>
<keyword evidence="4" id="KW-1185">Reference proteome</keyword>
<name>A0ABW9GZX9_9FIRM</name>
<gene>
    <name evidence="3" type="ORF">ACKQTC_07225</name>
</gene>
<sequence>MTTKEIYLLPRRVFTFGTLTREGRYDEENKKLYLMDDRRELTGTVLTITDYAEDEGVAPQEDLPEEEALSLETPQEAPREENNGKLGLAMADLSVWVKGLKKKILAGFRTYRTTELPAGLQKKVLMQYLMALGVFLFCIFLTITEKRISYLTGIVISLCFLYMALETKLQFAAGKIVEQVVSAVDVKPSKARNRTKVVFATSDDIPSYFTFVVPGKKDFIINGVYIIYFNEDRPSVLLGHVAL</sequence>
<feature type="region of interest" description="Disordered" evidence="1">
    <location>
        <begin position="59"/>
        <end position="81"/>
    </location>
</feature>
<protein>
    <submittedName>
        <fullName evidence="3">Uncharacterized protein</fullName>
    </submittedName>
</protein>
<dbReference type="EMBL" id="JBJUVG010000010">
    <property type="protein sequence ID" value="MFM9414156.1"/>
    <property type="molecule type" value="Genomic_DNA"/>
</dbReference>
<comment type="caution">
    <text evidence="3">The sequence shown here is derived from an EMBL/GenBank/DDBJ whole genome shotgun (WGS) entry which is preliminary data.</text>
</comment>
<feature type="transmembrane region" description="Helical" evidence="2">
    <location>
        <begin position="124"/>
        <end position="142"/>
    </location>
</feature>
<keyword evidence="2" id="KW-0812">Transmembrane</keyword>
<keyword evidence="2" id="KW-1133">Transmembrane helix</keyword>
<evidence type="ECO:0000256" key="1">
    <source>
        <dbReference type="SAM" id="MobiDB-lite"/>
    </source>
</evidence>
<dbReference type="Proteomes" id="UP001631949">
    <property type="component" value="Unassembled WGS sequence"/>
</dbReference>
<accession>A0ABW9GZX9</accession>
<evidence type="ECO:0000313" key="4">
    <source>
        <dbReference type="Proteomes" id="UP001631949"/>
    </source>
</evidence>
<dbReference type="RefSeq" id="WP_408977771.1">
    <property type="nucleotide sequence ID" value="NZ_JBJUVG010000010.1"/>
</dbReference>
<evidence type="ECO:0000256" key="2">
    <source>
        <dbReference type="SAM" id="Phobius"/>
    </source>
</evidence>
<feature type="transmembrane region" description="Helical" evidence="2">
    <location>
        <begin position="148"/>
        <end position="165"/>
    </location>
</feature>
<reference evidence="3 4" key="1">
    <citation type="journal article" date="2016" name="Int. J. Syst. Evol. Microbiol.">
        <title>Peptococcus simiae sp. nov., isolated from rhesus macaque faeces and emended description of the genus Peptococcus.</title>
        <authorList>
            <person name="Shkoporov A.N."/>
            <person name="Efimov B.A."/>
            <person name="Kondova I."/>
            <person name="Ouwerling B."/>
            <person name="Chaplin A.V."/>
            <person name="Shcherbakova V.A."/>
            <person name="Langermans J.A.M."/>
        </authorList>
    </citation>
    <scope>NUCLEOTIDE SEQUENCE [LARGE SCALE GENOMIC DNA]</scope>
    <source>
        <strain evidence="3 4">M108</strain>
    </source>
</reference>
<proteinExistence type="predicted"/>
<organism evidence="3 4">
    <name type="scientific">Peptococcus simiae</name>
    <dbReference type="NCBI Taxonomy" id="1643805"/>
    <lineage>
        <taxon>Bacteria</taxon>
        <taxon>Bacillati</taxon>
        <taxon>Bacillota</taxon>
        <taxon>Clostridia</taxon>
        <taxon>Eubacteriales</taxon>
        <taxon>Peptococcaceae</taxon>
        <taxon>Peptococcus</taxon>
    </lineage>
</organism>